<name>A0A8C4R3D2_EPTBU</name>
<feature type="compositionally biased region" description="Polar residues" evidence="1">
    <location>
        <begin position="242"/>
        <end position="251"/>
    </location>
</feature>
<evidence type="ECO:0000313" key="2">
    <source>
        <dbReference type="Ensembl" id="ENSEBUP00000024567.1"/>
    </source>
</evidence>
<feature type="compositionally biased region" description="Basic and acidic residues" evidence="1">
    <location>
        <begin position="445"/>
        <end position="455"/>
    </location>
</feature>
<organism evidence="2 3">
    <name type="scientific">Eptatretus burgeri</name>
    <name type="common">Inshore hagfish</name>
    <dbReference type="NCBI Taxonomy" id="7764"/>
    <lineage>
        <taxon>Eukaryota</taxon>
        <taxon>Metazoa</taxon>
        <taxon>Chordata</taxon>
        <taxon>Craniata</taxon>
        <taxon>Vertebrata</taxon>
        <taxon>Cyclostomata</taxon>
        <taxon>Myxini</taxon>
        <taxon>Myxiniformes</taxon>
        <taxon>Myxinidae</taxon>
        <taxon>Eptatretinae</taxon>
        <taxon>Eptatretus</taxon>
    </lineage>
</organism>
<dbReference type="AlphaFoldDB" id="A0A8C4R3D2"/>
<proteinExistence type="predicted"/>
<reference evidence="2" key="2">
    <citation type="submission" date="2025-09" db="UniProtKB">
        <authorList>
            <consortium name="Ensembl"/>
        </authorList>
    </citation>
    <scope>IDENTIFICATION</scope>
</reference>
<feature type="compositionally biased region" description="Basic and acidic residues" evidence="1">
    <location>
        <begin position="253"/>
        <end position="263"/>
    </location>
</feature>
<feature type="region of interest" description="Disordered" evidence="1">
    <location>
        <begin position="1"/>
        <end position="42"/>
    </location>
</feature>
<dbReference type="PANTHER" id="PTHR21678:SF0">
    <property type="entry name" value="C3H1-TYPE DOMAIN-CONTAINING PROTEIN"/>
    <property type="match status" value="1"/>
</dbReference>
<dbReference type="Proteomes" id="UP000694388">
    <property type="component" value="Unplaced"/>
</dbReference>
<evidence type="ECO:0008006" key="4">
    <source>
        <dbReference type="Google" id="ProtNLM"/>
    </source>
</evidence>
<evidence type="ECO:0000313" key="3">
    <source>
        <dbReference type="Proteomes" id="UP000694388"/>
    </source>
</evidence>
<feature type="region of interest" description="Disordered" evidence="1">
    <location>
        <begin position="414"/>
        <end position="455"/>
    </location>
</feature>
<accession>A0A8C4R3D2</accession>
<evidence type="ECO:0000256" key="1">
    <source>
        <dbReference type="SAM" id="MobiDB-lite"/>
    </source>
</evidence>
<sequence>MEQRKKRPDKLLYVPRAMRHAQPSARQDRYPPAVASEGTDTGRLSLQQVKDADDLCGTLKQDDIMTRIVNDNKGSELGQMNKSPLESCTDERCANWTPEGCVEDLPIRCTETGWNNVVDKDIDAGAEEGTLKSYEHAGDNQNIFAAHSPCNAIVKEVEEKHCSGDARSYSELLVDLSEDSVTLCQTGDHSDVEQIELLDCFFSPIPEATSYSKCVLGNEDSADRNLISFDEAHEESEGKGSVSLQVNNNNAAVKEEGEKKDEDQSWEAMFDDEGECLEPQLMEEVRLSSLKVLQHAHIDYLAFQPKEPAFTDFEFDHVIEMYDFSPDIKTEDIIQAFSSFRWVKRQHKLCAFSAAREGLALPQAMLQTRPISQASKQSQKKLQDCVEFLEPVKPRPQTSAVLARRLVAGALGVRPTVNREKHETEKQQLKQAREQRRLATQQKEAIWEGRPDAGV</sequence>
<dbReference type="InterPro" id="IPR039884">
    <property type="entry name" value="R3HC1/R3HCL"/>
</dbReference>
<keyword evidence="3" id="KW-1185">Reference proteome</keyword>
<feature type="region of interest" description="Disordered" evidence="1">
    <location>
        <begin position="236"/>
        <end position="265"/>
    </location>
</feature>
<protein>
    <recommendedName>
        <fullName evidence="4">Coiled-coil domain-containing protein R3HCC1L</fullName>
    </recommendedName>
</protein>
<dbReference type="GeneTree" id="ENSGT00530000063711"/>
<dbReference type="PANTHER" id="PTHR21678">
    <property type="entry name" value="GROWTH INHIBITION AND DIFFERENTIATION RELATED PROTEIN 88"/>
    <property type="match status" value="1"/>
</dbReference>
<feature type="compositionally biased region" description="Basic and acidic residues" evidence="1">
    <location>
        <begin position="417"/>
        <end position="437"/>
    </location>
</feature>
<reference evidence="2" key="1">
    <citation type="submission" date="2025-08" db="UniProtKB">
        <authorList>
            <consortium name="Ensembl"/>
        </authorList>
    </citation>
    <scope>IDENTIFICATION</scope>
</reference>
<dbReference type="Ensembl" id="ENSEBUT00000025143.1">
    <property type="protein sequence ID" value="ENSEBUP00000024567.1"/>
    <property type="gene ID" value="ENSEBUG00000015149.1"/>
</dbReference>